<accession>A0A0F5K5M9</accession>
<protein>
    <recommendedName>
        <fullName evidence="1">HTH marR-type domain-containing protein</fullName>
    </recommendedName>
</protein>
<dbReference type="SMART" id="SM00347">
    <property type="entry name" value="HTH_MARR"/>
    <property type="match status" value="1"/>
</dbReference>
<dbReference type="PATRIC" id="fig|28092.6.peg.157"/>
<dbReference type="Pfam" id="PF01047">
    <property type="entry name" value="MarR"/>
    <property type="match status" value="1"/>
</dbReference>
<name>A0A0F5K5M9_9BURK</name>
<dbReference type="EMBL" id="LAQU01000001">
    <property type="protein sequence ID" value="KKB65403.1"/>
    <property type="molecule type" value="Genomic_DNA"/>
</dbReference>
<dbReference type="InterPro" id="IPR036390">
    <property type="entry name" value="WH_DNA-bd_sf"/>
</dbReference>
<keyword evidence="3" id="KW-1185">Reference proteome</keyword>
<dbReference type="Proteomes" id="UP000033618">
    <property type="component" value="Unassembled WGS sequence"/>
</dbReference>
<dbReference type="SUPFAM" id="SSF46785">
    <property type="entry name" value="Winged helix' DNA-binding domain"/>
    <property type="match status" value="1"/>
</dbReference>
<feature type="domain" description="HTH marR-type" evidence="1">
    <location>
        <begin position="12"/>
        <end position="107"/>
    </location>
</feature>
<organism evidence="2 3">
    <name type="scientific">Robbsia andropogonis</name>
    <dbReference type="NCBI Taxonomy" id="28092"/>
    <lineage>
        <taxon>Bacteria</taxon>
        <taxon>Pseudomonadati</taxon>
        <taxon>Pseudomonadota</taxon>
        <taxon>Betaproteobacteria</taxon>
        <taxon>Burkholderiales</taxon>
        <taxon>Burkholderiaceae</taxon>
        <taxon>Robbsia</taxon>
    </lineage>
</organism>
<dbReference type="InterPro" id="IPR000835">
    <property type="entry name" value="HTH_MarR-typ"/>
</dbReference>
<reference evidence="2 3" key="1">
    <citation type="submission" date="2015-03" db="EMBL/GenBank/DDBJ databases">
        <title>Draft Genome Sequence of Burkholderia andropogonis type strain ICMP2807, isolated from Sorghum bicolor.</title>
        <authorList>
            <person name="Lopes-Santos L."/>
            <person name="Castro D.B."/>
            <person name="Ottoboni L.M."/>
            <person name="Park D."/>
            <person name="Weirc B.S."/>
            <person name="Destefano S.A."/>
        </authorList>
    </citation>
    <scope>NUCLEOTIDE SEQUENCE [LARGE SCALE GENOMIC DNA]</scope>
    <source>
        <strain evidence="2 3">ICMP2807</strain>
    </source>
</reference>
<evidence type="ECO:0000259" key="1">
    <source>
        <dbReference type="SMART" id="SM00347"/>
    </source>
</evidence>
<evidence type="ECO:0000313" key="3">
    <source>
        <dbReference type="Proteomes" id="UP000033618"/>
    </source>
</evidence>
<gene>
    <name evidence="2" type="ORF">WM40_00700</name>
</gene>
<comment type="caution">
    <text evidence="2">The sequence shown here is derived from an EMBL/GenBank/DDBJ whole genome shotgun (WGS) entry which is preliminary data.</text>
</comment>
<dbReference type="AlphaFoldDB" id="A0A0F5K5M9"/>
<dbReference type="GO" id="GO:0003700">
    <property type="term" value="F:DNA-binding transcription factor activity"/>
    <property type="evidence" value="ECO:0007669"/>
    <property type="project" value="InterPro"/>
</dbReference>
<sequence>MSRDYTTGLCGHNEQKISAPEWRVLKCMSDWKDEHPQKLLVSTLGIDAGALTRVCQGLENGRGAINREPDARDNRLNNLCLTDQGRKLIDDATPQIAAFHRRLQDAVASGPVLEFLFLLVNQVEHRFAQWSSSDQRARVSASKN</sequence>
<evidence type="ECO:0000313" key="2">
    <source>
        <dbReference type="EMBL" id="KKB65403.1"/>
    </source>
</evidence>
<proteinExistence type="predicted"/>
<dbReference type="InterPro" id="IPR036388">
    <property type="entry name" value="WH-like_DNA-bd_sf"/>
</dbReference>
<dbReference type="Gene3D" id="1.10.10.10">
    <property type="entry name" value="Winged helix-like DNA-binding domain superfamily/Winged helix DNA-binding domain"/>
    <property type="match status" value="1"/>
</dbReference>